<dbReference type="WBParaSite" id="PgR001X_g214_t01">
    <property type="protein sequence ID" value="PgR001X_g214_t01"/>
    <property type="gene ID" value="PgR001X_g214"/>
</dbReference>
<name>A0A915A5C8_PARUN</name>
<dbReference type="AlphaFoldDB" id="A0A915A5C8"/>
<proteinExistence type="predicted"/>
<organism evidence="1 2">
    <name type="scientific">Parascaris univalens</name>
    <name type="common">Nematode worm</name>
    <dbReference type="NCBI Taxonomy" id="6257"/>
    <lineage>
        <taxon>Eukaryota</taxon>
        <taxon>Metazoa</taxon>
        <taxon>Ecdysozoa</taxon>
        <taxon>Nematoda</taxon>
        <taxon>Chromadorea</taxon>
        <taxon>Rhabditida</taxon>
        <taxon>Spirurina</taxon>
        <taxon>Ascaridomorpha</taxon>
        <taxon>Ascaridoidea</taxon>
        <taxon>Ascarididae</taxon>
        <taxon>Parascaris</taxon>
    </lineage>
</organism>
<keyword evidence="1" id="KW-1185">Reference proteome</keyword>
<evidence type="ECO:0000313" key="1">
    <source>
        <dbReference type="Proteomes" id="UP000887569"/>
    </source>
</evidence>
<reference evidence="2" key="1">
    <citation type="submission" date="2022-11" db="UniProtKB">
        <authorList>
            <consortium name="WormBaseParasite"/>
        </authorList>
    </citation>
    <scope>IDENTIFICATION</scope>
</reference>
<dbReference type="Proteomes" id="UP000887569">
    <property type="component" value="Unplaced"/>
</dbReference>
<accession>A0A915A5C8</accession>
<evidence type="ECO:0000313" key="2">
    <source>
        <dbReference type="WBParaSite" id="PgR001X_g214_t01"/>
    </source>
</evidence>
<protein>
    <submittedName>
        <fullName evidence="2">Uncharacterized protein</fullName>
    </submittedName>
</protein>
<sequence>MGGAYAPGARSEQLVSTLRLCESNCCQRSVDGIYAPGAYAIAHEPKNREGKGSGMRASVDVPEGGACESDWGGIVAYGEICE</sequence>